<proteinExistence type="predicted"/>
<dbReference type="GeneID" id="101708984"/>
<dbReference type="Proteomes" id="UP000694906">
    <property type="component" value="Unplaced"/>
</dbReference>
<sequence length="76" mass="8888">MKPNRRVEVVQLSEVMNTMLERAGVENEEYAGTTKMYQLLHMLKKEESIYNTVFHELTRQVSVDCADRGELLSKIR</sequence>
<evidence type="ECO:0000313" key="3">
    <source>
        <dbReference type="RefSeq" id="XP_021113613.1"/>
    </source>
</evidence>
<keyword evidence="1" id="KW-0175">Coiled coil</keyword>
<dbReference type="PANTHER" id="PTHR23052:SF1">
    <property type="entry name" value="AXONEMAL DYNEIN LIGHT CHAIN DOMAIN-CONTAINING PROTEIN 1"/>
    <property type="match status" value="1"/>
</dbReference>
<dbReference type="PANTHER" id="PTHR23052">
    <property type="entry name" value="AXONEMAL DYNEIN LIGHT CHAIN DOMAIN-CONTAINING PROTEIN 1"/>
    <property type="match status" value="1"/>
</dbReference>
<evidence type="ECO:0000256" key="1">
    <source>
        <dbReference type="ARBA" id="ARBA00023054"/>
    </source>
</evidence>
<dbReference type="InterPro" id="IPR052845">
    <property type="entry name" value="Axonemal_dynein_LC_domain"/>
</dbReference>
<keyword evidence="2" id="KW-1185">Reference proteome</keyword>
<reference evidence="3" key="1">
    <citation type="submission" date="2025-08" db="UniProtKB">
        <authorList>
            <consortium name="RefSeq"/>
        </authorList>
    </citation>
    <scope>IDENTIFICATION</scope>
</reference>
<evidence type="ECO:0000313" key="2">
    <source>
        <dbReference type="Proteomes" id="UP000694906"/>
    </source>
</evidence>
<name>A0AAX6SXW3_HETGA</name>
<organism evidence="2 3">
    <name type="scientific">Heterocephalus glaber</name>
    <name type="common">Naked mole rat</name>
    <dbReference type="NCBI Taxonomy" id="10181"/>
    <lineage>
        <taxon>Eukaryota</taxon>
        <taxon>Metazoa</taxon>
        <taxon>Chordata</taxon>
        <taxon>Craniata</taxon>
        <taxon>Vertebrata</taxon>
        <taxon>Euteleostomi</taxon>
        <taxon>Mammalia</taxon>
        <taxon>Eutheria</taxon>
        <taxon>Euarchontoglires</taxon>
        <taxon>Glires</taxon>
        <taxon>Rodentia</taxon>
        <taxon>Hystricomorpha</taxon>
        <taxon>Bathyergidae</taxon>
        <taxon>Heterocephalus</taxon>
    </lineage>
</organism>
<dbReference type="Pfam" id="PF10211">
    <property type="entry name" value="Ax_dynein_light"/>
    <property type="match status" value="1"/>
</dbReference>
<dbReference type="AlphaFoldDB" id="A0AAX6SXW3"/>
<dbReference type="InterPro" id="IPR019347">
    <property type="entry name" value="Axonemal_dynein_light_chain"/>
</dbReference>
<gene>
    <name evidence="3" type="primary">LOC101708984</name>
</gene>
<protein>
    <submittedName>
        <fullName evidence="3">Axonemal dynein light chain domain-containing protein 1-like</fullName>
    </submittedName>
</protein>
<dbReference type="GO" id="GO:0005737">
    <property type="term" value="C:cytoplasm"/>
    <property type="evidence" value="ECO:0007669"/>
    <property type="project" value="UniProtKB-ARBA"/>
</dbReference>
<dbReference type="RefSeq" id="XP_021113613.1">
    <property type="nucleotide sequence ID" value="XM_021257954.1"/>
</dbReference>
<accession>A0AAX6SXW3</accession>